<dbReference type="PROSITE" id="PS50011">
    <property type="entry name" value="PROTEIN_KINASE_DOM"/>
    <property type="match status" value="1"/>
</dbReference>
<accession>A0A8X8AJX5</accession>
<evidence type="ECO:0000256" key="16">
    <source>
        <dbReference type="ARBA" id="ARBA00022840"/>
    </source>
</evidence>
<evidence type="ECO:0000256" key="20">
    <source>
        <dbReference type="ARBA" id="ARBA00023180"/>
    </source>
</evidence>
<dbReference type="Pfam" id="PF23598">
    <property type="entry name" value="LRR_14"/>
    <property type="match status" value="1"/>
</dbReference>
<sequence>MAASNTRLAFLSSLLLLFLINYCQSLSSHNTYLKRQASILVSVKQSLESYDPSLDSWNVSNYHLLCSWTGIQCDDMNRSVVALDISNSNISGTLSPAITELRSLVNLSIQGNSFSDEFPQEIHRLIRLQFLNISTNLFSGELAWEFSQLKELQVLDVYNNNLNGTLPLGVTQLAKLKYLDFGGNYFQGTIPPSYGSMQQLNYLSLKGNDLRGLIPGELGNLTSLEQLYLGYYNAFDGGIPPEFGKLINLVHIDLANCSLSGPIPPELGGLNKLDTLFLQTNELTGPIPPELGNLSSIVSLDLSNNALTGDIPLEFSGLRRLTLLNLFLNKLHGEIPYFIAELPELEVLKLWHNNFTGAIPAKLGENGRLTELDLSSNKLTGLVPKSLCLGRKLQILILRINFLFGPLPDDLGHCDTLWRVRLGQNYLTGSIPSGFLYLPELSLMELQNNYLSGQVPQQISKTPSNLAQMNLADNRLSGPLPASIGNFSNLQILLLGGNRFTGEIPSQIGQLKNVFTLDMSRNNLSGNIPPEIGDCRTLTYLDLSQNQLSGPIPVQITQIHILNYLNISWNHLNQSLPKEIGSMKSLTSADFSHNNFSGSIPEFGQYSFFNSTSFSGNPQLCGSYLNPCNYSSTSPLQFHDQNSSNSQVTGKFKLLFALGLLGCSLVFAVLAIIKTRKIRRNSNSWKLTAFQKLEFGCEDILECVKENNIIGRGGAGIVYRGLMPNGEPVAVKKLLGISRGSSHDNGLSAEVQTLGQIRHRNIVRLLAFCSNKETNLLVYEYMPNGSLGEVLHGKRGSFLKWDTRLKIAIEAAKGLCYLHHDCSPLIIHRDVKSNNILLSSDFEAHVADFGLAKFLQDTGASECMSAIAGSYGYIAPGMKTGKDELLANLDCNSWLHYYVIIWMHLYSSSASVEHNKSAAAAAGGGEAELHKTVQVAYKMSPKTAQIRLVSSHPEVYEPCDDSFALVDALLADRTNILDHCPRLCLEVGCGSGYVIASLALMLGQELPGVYYFATDINPHALRVTRETLDAHAVDAELMCMDIASGLEKRLARMVDVMVVNPPYVPTPDYEVGREGIASAWAGGENGRSVIDRILPVADRLLSDKGWLYMVTLTTNDPSQICLLMRKKGYASRIVVQRSTEEESLHIIKFWRDSDIQLDTKEILTTNKSVPARVKDSLVSQFSQLSFWRAKAQISAIICSSSLLYRLSTRTLQHRTFLWQVDKVAGNLTFEMTIFALEGYNTSLQSTLRSSFRVYGSHC</sequence>
<evidence type="ECO:0000256" key="2">
    <source>
        <dbReference type="ARBA" id="ARBA00004251"/>
    </source>
</evidence>
<evidence type="ECO:0000256" key="10">
    <source>
        <dbReference type="ARBA" id="ARBA00022691"/>
    </source>
</evidence>
<dbReference type="InterPro" id="IPR051716">
    <property type="entry name" value="Plant_RL_S/T_kinase"/>
</dbReference>
<keyword evidence="12 24" id="KW-0732">Signal</keyword>
<protein>
    <recommendedName>
        <fullName evidence="5">non-specific serine/threonine protein kinase</fullName>
        <ecNumber evidence="5">2.7.11.1</ecNumber>
    </recommendedName>
</protein>
<dbReference type="InterPro" id="IPR013210">
    <property type="entry name" value="LRR_N_plant-typ"/>
</dbReference>
<dbReference type="GO" id="GO:0005524">
    <property type="term" value="F:ATP binding"/>
    <property type="evidence" value="ECO:0007669"/>
    <property type="project" value="UniProtKB-KW"/>
</dbReference>
<dbReference type="SMART" id="SM00369">
    <property type="entry name" value="LRR_TYP"/>
    <property type="match status" value="8"/>
</dbReference>
<dbReference type="InterPro" id="IPR000719">
    <property type="entry name" value="Prot_kinase_dom"/>
</dbReference>
<dbReference type="InterPro" id="IPR007848">
    <property type="entry name" value="Small_mtfrase_dom"/>
</dbReference>
<keyword evidence="20" id="KW-0325">Glycoprotein</keyword>
<evidence type="ECO:0000256" key="13">
    <source>
        <dbReference type="ARBA" id="ARBA00022737"/>
    </source>
</evidence>
<feature type="signal peptide" evidence="24">
    <location>
        <begin position="1"/>
        <end position="25"/>
    </location>
</feature>
<dbReference type="GO" id="GO:0004674">
    <property type="term" value="F:protein serine/threonine kinase activity"/>
    <property type="evidence" value="ECO:0007669"/>
    <property type="project" value="UniProtKB-KW"/>
</dbReference>
<keyword evidence="13" id="KW-0677">Repeat</keyword>
<keyword evidence="16" id="KW-0067">ATP-binding</keyword>
<evidence type="ECO:0000256" key="6">
    <source>
        <dbReference type="ARBA" id="ARBA00022527"/>
    </source>
</evidence>
<dbReference type="AlphaFoldDB" id="A0A8X8AJX5"/>
<name>A0A8X8AJX5_POPTO</name>
<comment type="subcellular location">
    <subcellularLocation>
        <location evidence="2">Cell membrane</location>
        <topology evidence="2">Single-pass type I membrane protein</topology>
    </subcellularLocation>
    <subcellularLocation>
        <location evidence="1">Nucleus</location>
    </subcellularLocation>
</comment>
<evidence type="ECO:0000256" key="9">
    <source>
        <dbReference type="ARBA" id="ARBA00022679"/>
    </source>
</evidence>
<keyword evidence="14" id="KW-0547">Nucleotide-binding</keyword>
<evidence type="ECO:0000256" key="14">
    <source>
        <dbReference type="ARBA" id="ARBA00022741"/>
    </source>
</evidence>
<dbReference type="OrthoDB" id="742483at2759"/>
<keyword evidence="19" id="KW-0675">Receptor</keyword>
<evidence type="ECO:0000256" key="11">
    <source>
        <dbReference type="ARBA" id="ARBA00022692"/>
    </source>
</evidence>
<evidence type="ECO:0000256" key="15">
    <source>
        <dbReference type="ARBA" id="ARBA00022777"/>
    </source>
</evidence>
<feature type="chain" id="PRO_5036480845" description="non-specific serine/threonine protein kinase" evidence="24">
    <location>
        <begin position="26"/>
        <end position="1258"/>
    </location>
</feature>
<evidence type="ECO:0000256" key="5">
    <source>
        <dbReference type="ARBA" id="ARBA00012513"/>
    </source>
</evidence>
<dbReference type="GO" id="GO:0008168">
    <property type="term" value="F:methyltransferase activity"/>
    <property type="evidence" value="ECO:0007669"/>
    <property type="project" value="UniProtKB-KW"/>
</dbReference>
<dbReference type="PROSITE" id="PS00092">
    <property type="entry name" value="N6_MTASE"/>
    <property type="match status" value="1"/>
</dbReference>
<dbReference type="FunFam" id="3.80.10.10:FF:000646">
    <property type="entry name" value="Leucine-rich repeat receptor-like serine/threonine-protein kinase BAM3"/>
    <property type="match status" value="1"/>
</dbReference>
<keyword evidence="27" id="KW-1185">Reference proteome</keyword>
<dbReference type="InterPro" id="IPR001611">
    <property type="entry name" value="Leu-rich_rpt"/>
</dbReference>
<dbReference type="SMART" id="SM00220">
    <property type="entry name" value="S_TKc"/>
    <property type="match status" value="1"/>
</dbReference>
<evidence type="ECO:0000256" key="23">
    <source>
        <dbReference type="ARBA" id="ARBA00048679"/>
    </source>
</evidence>
<evidence type="ECO:0000256" key="22">
    <source>
        <dbReference type="ARBA" id="ARBA00047899"/>
    </source>
</evidence>
<gene>
    <name evidence="26" type="ORF">POTOM_004125</name>
</gene>
<keyword evidence="10" id="KW-0949">S-adenosyl-L-methionine</keyword>
<dbReference type="InterPro" id="IPR002052">
    <property type="entry name" value="DNA_methylase_N6_adenine_CS"/>
</dbReference>
<comment type="similarity">
    <text evidence="4">Belongs to the protein kinase superfamily. Ser/Thr protein kinase family.</text>
</comment>
<comment type="similarity">
    <text evidence="3">Belongs to the eukaryotic/archaeal PrmC-related family.</text>
</comment>
<dbReference type="Pfam" id="PF00069">
    <property type="entry name" value="Pkinase"/>
    <property type="match status" value="1"/>
</dbReference>
<evidence type="ECO:0000256" key="19">
    <source>
        <dbReference type="ARBA" id="ARBA00023170"/>
    </source>
</evidence>
<evidence type="ECO:0000313" key="26">
    <source>
        <dbReference type="EMBL" id="KAG6788072.1"/>
    </source>
</evidence>
<dbReference type="FunFam" id="3.30.200.20:FF:000292">
    <property type="entry name" value="Leucine-rich repeat receptor-like serine/threonine-protein kinase BAM1"/>
    <property type="match status" value="1"/>
</dbReference>
<comment type="caution">
    <text evidence="26">The sequence shown here is derived from an EMBL/GenBank/DDBJ whole genome shotgun (WGS) entry which is preliminary data.</text>
</comment>
<keyword evidence="15" id="KW-0418">Kinase</keyword>
<dbReference type="CDD" id="cd02440">
    <property type="entry name" value="AdoMet_MTases"/>
    <property type="match status" value="1"/>
</dbReference>
<organism evidence="26 27">
    <name type="scientific">Populus tomentosa</name>
    <name type="common">Chinese white poplar</name>
    <dbReference type="NCBI Taxonomy" id="118781"/>
    <lineage>
        <taxon>Eukaryota</taxon>
        <taxon>Viridiplantae</taxon>
        <taxon>Streptophyta</taxon>
        <taxon>Embryophyta</taxon>
        <taxon>Tracheophyta</taxon>
        <taxon>Spermatophyta</taxon>
        <taxon>Magnoliopsida</taxon>
        <taxon>eudicotyledons</taxon>
        <taxon>Gunneridae</taxon>
        <taxon>Pentapetalae</taxon>
        <taxon>rosids</taxon>
        <taxon>fabids</taxon>
        <taxon>Malpighiales</taxon>
        <taxon>Salicaceae</taxon>
        <taxon>Saliceae</taxon>
        <taxon>Populus</taxon>
    </lineage>
</organism>
<dbReference type="Pfam" id="PF00560">
    <property type="entry name" value="LRR_1"/>
    <property type="match status" value="2"/>
</dbReference>
<dbReference type="FunFam" id="3.80.10.10:FF:000371">
    <property type="entry name" value="Leucine-rich repeat receptor-like serine/threonine-protein kinase BAM3"/>
    <property type="match status" value="1"/>
</dbReference>
<dbReference type="Proteomes" id="UP000886885">
    <property type="component" value="Chromosome 1D"/>
</dbReference>
<keyword evidence="8" id="KW-0433">Leucine-rich repeat</keyword>
<dbReference type="GO" id="GO:0003676">
    <property type="term" value="F:nucleic acid binding"/>
    <property type="evidence" value="ECO:0007669"/>
    <property type="project" value="InterPro"/>
</dbReference>
<dbReference type="Pfam" id="PF13855">
    <property type="entry name" value="LRR_8"/>
    <property type="match status" value="2"/>
</dbReference>
<keyword evidence="17" id="KW-1133">Transmembrane helix</keyword>
<dbReference type="GO" id="GO:0032259">
    <property type="term" value="P:methylation"/>
    <property type="evidence" value="ECO:0007669"/>
    <property type="project" value="UniProtKB-KW"/>
</dbReference>
<evidence type="ECO:0000256" key="3">
    <source>
        <dbReference type="ARBA" id="ARBA00006149"/>
    </source>
</evidence>
<dbReference type="PROSITE" id="PS51450">
    <property type="entry name" value="LRR"/>
    <property type="match status" value="1"/>
</dbReference>
<dbReference type="FunFam" id="3.40.50.150:FF:000077">
    <property type="entry name" value="HemK methyltransferase family member 2"/>
    <property type="match status" value="1"/>
</dbReference>
<evidence type="ECO:0000256" key="1">
    <source>
        <dbReference type="ARBA" id="ARBA00004123"/>
    </source>
</evidence>
<dbReference type="Pfam" id="PF08263">
    <property type="entry name" value="LRRNT_2"/>
    <property type="match status" value="1"/>
</dbReference>
<keyword evidence="11" id="KW-0812">Transmembrane</keyword>
<dbReference type="PANTHER" id="PTHR48053:SF43">
    <property type="entry name" value="LEUCINE-RICH REPEAT RECEPTOR-LIKE SERINE_THREONINE-PROTEIN KINASE BAM3"/>
    <property type="match status" value="1"/>
</dbReference>
<evidence type="ECO:0000259" key="25">
    <source>
        <dbReference type="PROSITE" id="PS50011"/>
    </source>
</evidence>
<evidence type="ECO:0000256" key="8">
    <source>
        <dbReference type="ARBA" id="ARBA00022614"/>
    </source>
</evidence>
<keyword evidence="18" id="KW-0472">Membrane</keyword>
<dbReference type="FunFam" id="3.80.10.10:FF:000108">
    <property type="entry name" value="Leucine-rich repeat receptor-like serine/threonine-protein kinase BAM3"/>
    <property type="match status" value="1"/>
</dbReference>
<dbReference type="InterPro" id="IPR003591">
    <property type="entry name" value="Leu-rich_rpt_typical-subtyp"/>
</dbReference>
<dbReference type="PROSITE" id="PS00108">
    <property type="entry name" value="PROTEIN_KINASE_ST"/>
    <property type="match status" value="1"/>
</dbReference>
<dbReference type="InterPro" id="IPR008271">
    <property type="entry name" value="Ser/Thr_kinase_AS"/>
</dbReference>
<evidence type="ECO:0000256" key="4">
    <source>
        <dbReference type="ARBA" id="ARBA00008684"/>
    </source>
</evidence>
<keyword evidence="21" id="KW-0539">Nucleus</keyword>
<comment type="catalytic activity">
    <reaction evidence="23">
        <text>L-seryl-[protein] + ATP = O-phospho-L-seryl-[protein] + ADP + H(+)</text>
        <dbReference type="Rhea" id="RHEA:17989"/>
        <dbReference type="Rhea" id="RHEA-COMP:9863"/>
        <dbReference type="Rhea" id="RHEA-COMP:11604"/>
        <dbReference type="ChEBI" id="CHEBI:15378"/>
        <dbReference type="ChEBI" id="CHEBI:29999"/>
        <dbReference type="ChEBI" id="CHEBI:30616"/>
        <dbReference type="ChEBI" id="CHEBI:83421"/>
        <dbReference type="ChEBI" id="CHEBI:456216"/>
        <dbReference type="EC" id="2.7.11.1"/>
    </reaction>
</comment>
<evidence type="ECO:0000256" key="7">
    <source>
        <dbReference type="ARBA" id="ARBA00022603"/>
    </source>
</evidence>
<dbReference type="GO" id="GO:0005886">
    <property type="term" value="C:plasma membrane"/>
    <property type="evidence" value="ECO:0007669"/>
    <property type="project" value="UniProtKB-SubCell"/>
</dbReference>
<evidence type="ECO:0000256" key="18">
    <source>
        <dbReference type="ARBA" id="ARBA00023136"/>
    </source>
</evidence>
<reference evidence="26" key="1">
    <citation type="journal article" date="2020" name="bioRxiv">
        <title>Hybrid origin of Populus tomentosa Carr. identified through genome sequencing and phylogenomic analysis.</title>
        <authorList>
            <person name="An X."/>
            <person name="Gao K."/>
            <person name="Chen Z."/>
            <person name="Li J."/>
            <person name="Yang X."/>
            <person name="Yang X."/>
            <person name="Zhou J."/>
            <person name="Guo T."/>
            <person name="Zhao T."/>
            <person name="Huang S."/>
            <person name="Miao D."/>
            <person name="Khan W.U."/>
            <person name="Rao P."/>
            <person name="Ye M."/>
            <person name="Lei B."/>
            <person name="Liao W."/>
            <person name="Wang J."/>
            <person name="Ji L."/>
            <person name="Li Y."/>
            <person name="Guo B."/>
            <person name="Mustafa N.S."/>
            <person name="Li S."/>
            <person name="Yun Q."/>
            <person name="Keller S.R."/>
            <person name="Mao J."/>
            <person name="Zhang R."/>
            <person name="Strauss S.H."/>
        </authorList>
    </citation>
    <scope>NUCLEOTIDE SEQUENCE</scope>
    <source>
        <strain evidence="26">GM15</strain>
        <tissue evidence="26">Leaf</tissue>
    </source>
</reference>
<evidence type="ECO:0000256" key="17">
    <source>
        <dbReference type="ARBA" id="ARBA00022989"/>
    </source>
</evidence>
<dbReference type="FunFam" id="1.10.510.10:FF:001023">
    <property type="entry name" value="Os07g0541700 protein"/>
    <property type="match status" value="1"/>
</dbReference>
<proteinExistence type="inferred from homology"/>
<keyword evidence="7" id="KW-0489">Methyltransferase</keyword>
<dbReference type="GO" id="GO:0005634">
    <property type="term" value="C:nucleus"/>
    <property type="evidence" value="ECO:0007669"/>
    <property type="project" value="UniProtKB-SubCell"/>
</dbReference>
<dbReference type="PANTHER" id="PTHR48053">
    <property type="entry name" value="LEUCINE RICH REPEAT FAMILY PROTEIN, EXPRESSED"/>
    <property type="match status" value="1"/>
</dbReference>
<evidence type="ECO:0000256" key="12">
    <source>
        <dbReference type="ARBA" id="ARBA00022729"/>
    </source>
</evidence>
<dbReference type="InterPro" id="IPR055414">
    <property type="entry name" value="LRR_R13L4/SHOC2-like"/>
</dbReference>
<dbReference type="EMBL" id="JAAWWB010000002">
    <property type="protein sequence ID" value="KAG6788072.1"/>
    <property type="molecule type" value="Genomic_DNA"/>
</dbReference>
<evidence type="ECO:0000256" key="21">
    <source>
        <dbReference type="ARBA" id="ARBA00023242"/>
    </source>
</evidence>
<evidence type="ECO:0000313" key="27">
    <source>
        <dbReference type="Proteomes" id="UP000886885"/>
    </source>
</evidence>
<keyword evidence="6" id="KW-0723">Serine/threonine-protein kinase</keyword>
<evidence type="ECO:0000256" key="24">
    <source>
        <dbReference type="SAM" id="SignalP"/>
    </source>
</evidence>
<comment type="catalytic activity">
    <reaction evidence="22">
        <text>L-threonyl-[protein] + ATP = O-phospho-L-threonyl-[protein] + ADP + H(+)</text>
        <dbReference type="Rhea" id="RHEA:46608"/>
        <dbReference type="Rhea" id="RHEA-COMP:11060"/>
        <dbReference type="Rhea" id="RHEA-COMP:11605"/>
        <dbReference type="ChEBI" id="CHEBI:15378"/>
        <dbReference type="ChEBI" id="CHEBI:30013"/>
        <dbReference type="ChEBI" id="CHEBI:30616"/>
        <dbReference type="ChEBI" id="CHEBI:61977"/>
        <dbReference type="ChEBI" id="CHEBI:456216"/>
        <dbReference type="EC" id="2.7.11.1"/>
    </reaction>
</comment>
<feature type="domain" description="Protein kinase" evidence="25">
    <location>
        <begin position="704"/>
        <end position="1034"/>
    </location>
</feature>
<dbReference type="Pfam" id="PF05175">
    <property type="entry name" value="MTS"/>
    <property type="match status" value="1"/>
</dbReference>
<keyword evidence="9" id="KW-0808">Transferase</keyword>
<dbReference type="EC" id="2.7.11.1" evidence="5"/>
<dbReference type="FunFam" id="3.80.10.10:FF:000560">
    <property type="entry name" value="Leucine-rich repeat receptor-like serine/threonine-protein kinase BAM3"/>
    <property type="match status" value="1"/>
</dbReference>